<dbReference type="GO" id="GO:0003678">
    <property type="term" value="F:DNA helicase activity"/>
    <property type="evidence" value="ECO:0007669"/>
    <property type="project" value="TreeGrafter"/>
</dbReference>
<dbReference type="Pfam" id="PF19833">
    <property type="entry name" value="RecG_dom3_C"/>
    <property type="match status" value="1"/>
</dbReference>
<protein>
    <recommendedName>
        <fullName evidence="3">ATP-dependent DNA helicase RecG domain-containing protein</fullName>
    </recommendedName>
</protein>
<evidence type="ECO:0000259" key="3">
    <source>
        <dbReference type="Pfam" id="PF19833"/>
    </source>
</evidence>
<dbReference type="Gene3D" id="3.40.50.300">
    <property type="entry name" value="P-loop containing nucleotide triphosphate hydrolases"/>
    <property type="match status" value="1"/>
</dbReference>
<keyword evidence="2" id="KW-0547">Nucleotide-binding</keyword>
<dbReference type="PANTHER" id="PTHR47964:SF1">
    <property type="entry name" value="ATP-DEPENDENT DNA HELICASE HOMOLOG RECG, CHLOROPLASTIC"/>
    <property type="match status" value="1"/>
</dbReference>
<accession>A0A382ZR47</accession>
<reference evidence="4" key="1">
    <citation type="submission" date="2018-05" db="EMBL/GenBank/DDBJ databases">
        <authorList>
            <person name="Lanie J.A."/>
            <person name="Ng W.-L."/>
            <person name="Kazmierczak K.M."/>
            <person name="Andrzejewski T.M."/>
            <person name="Davidsen T.M."/>
            <person name="Wayne K.J."/>
            <person name="Tettelin H."/>
            <person name="Glass J.I."/>
            <person name="Rusch D."/>
            <person name="Podicherti R."/>
            <person name="Tsui H.-C.T."/>
            <person name="Winkler M.E."/>
        </authorList>
    </citation>
    <scope>NUCLEOTIDE SEQUENCE</scope>
</reference>
<dbReference type="InterPro" id="IPR045562">
    <property type="entry name" value="RecG_dom3_C"/>
</dbReference>
<keyword evidence="2" id="KW-0347">Helicase</keyword>
<dbReference type="AlphaFoldDB" id="A0A382ZR47"/>
<sequence>QLRGRIGRGPMQSYCILIQHGETPDSTHRLKIMESTSNGFTISDEDLKLRGPGEFFGTRQHGYIKSKIANFSEDGHIIRQARKRAFDMLLNDPKLILNEHQGIRKQFKENYKHMLEFVDIS</sequence>
<feature type="domain" description="ATP-dependent DNA helicase RecG" evidence="3">
    <location>
        <begin position="36"/>
        <end position="121"/>
    </location>
</feature>
<organism evidence="4">
    <name type="scientific">marine metagenome</name>
    <dbReference type="NCBI Taxonomy" id="408172"/>
    <lineage>
        <taxon>unclassified sequences</taxon>
        <taxon>metagenomes</taxon>
        <taxon>ecological metagenomes</taxon>
    </lineage>
</organism>
<dbReference type="InterPro" id="IPR047112">
    <property type="entry name" value="RecG/Mfd"/>
</dbReference>
<feature type="non-terminal residue" evidence="4">
    <location>
        <position position="1"/>
    </location>
</feature>
<keyword evidence="1" id="KW-0378">Hydrolase</keyword>
<proteinExistence type="predicted"/>
<gene>
    <name evidence="4" type="ORF">METZ01_LOCUS449972</name>
</gene>
<evidence type="ECO:0000256" key="1">
    <source>
        <dbReference type="ARBA" id="ARBA00022801"/>
    </source>
</evidence>
<dbReference type="InterPro" id="IPR027417">
    <property type="entry name" value="P-loop_NTPase"/>
</dbReference>
<evidence type="ECO:0000313" key="4">
    <source>
        <dbReference type="EMBL" id="SVD97118.1"/>
    </source>
</evidence>
<evidence type="ECO:0000256" key="2">
    <source>
        <dbReference type="ARBA" id="ARBA00022806"/>
    </source>
</evidence>
<dbReference type="GO" id="GO:0006281">
    <property type="term" value="P:DNA repair"/>
    <property type="evidence" value="ECO:0007669"/>
    <property type="project" value="InterPro"/>
</dbReference>
<dbReference type="SUPFAM" id="SSF52540">
    <property type="entry name" value="P-loop containing nucleoside triphosphate hydrolases"/>
    <property type="match status" value="1"/>
</dbReference>
<keyword evidence="2" id="KW-0067">ATP-binding</keyword>
<dbReference type="PANTHER" id="PTHR47964">
    <property type="entry name" value="ATP-DEPENDENT DNA HELICASE HOMOLOG RECG, CHLOROPLASTIC"/>
    <property type="match status" value="1"/>
</dbReference>
<dbReference type="EMBL" id="UINC01185424">
    <property type="protein sequence ID" value="SVD97118.1"/>
    <property type="molecule type" value="Genomic_DNA"/>
</dbReference>
<name>A0A382ZR47_9ZZZZ</name>
<dbReference type="GO" id="GO:0016787">
    <property type="term" value="F:hydrolase activity"/>
    <property type="evidence" value="ECO:0007669"/>
    <property type="project" value="UniProtKB-KW"/>
</dbReference>